<feature type="signal peptide" evidence="9">
    <location>
        <begin position="1"/>
        <end position="22"/>
    </location>
</feature>
<dbReference type="Gene3D" id="3.50.50.60">
    <property type="entry name" value="FAD/NAD(P)-binding domain"/>
    <property type="match status" value="1"/>
</dbReference>
<feature type="domain" description="FMN-binding" evidence="10">
    <location>
        <begin position="45"/>
        <end position="121"/>
    </location>
</feature>
<evidence type="ECO:0000256" key="5">
    <source>
        <dbReference type="ARBA" id="ARBA00022630"/>
    </source>
</evidence>
<evidence type="ECO:0000256" key="2">
    <source>
        <dbReference type="ARBA" id="ARBA00001974"/>
    </source>
</evidence>
<dbReference type="Pfam" id="PF04205">
    <property type="entry name" value="FMN_bind"/>
    <property type="match status" value="2"/>
</dbReference>
<dbReference type="EC" id="1.3.99.33" evidence="3"/>
<dbReference type="Gene3D" id="3.90.1010.20">
    <property type="match status" value="2"/>
</dbReference>
<comment type="caution">
    <text evidence="11">The sequence shown here is derived from an EMBL/GenBank/DDBJ whole genome shotgun (WGS) entry which is preliminary data.</text>
</comment>
<dbReference type="PROSITE" id="PS51257">
    <property type="entry name" value="PROKAR_LIPOPROTEIN"/>
    <property type="match status" value="1"/>
</dbReference>
<evidence type="ECO:0000313" key="11">
    <source>
        <dbReference type="EMBL" id="MEQ2377838.1"/>
    </source>
</evidence>
<evidence type="ECO:0000256" key="3">
    <source>
        <dbReference type="ARBA" id="ARBA00013137"/>
    </source>
</evidence>
<evidence type="ECO:0000256" key="7">
    <source>
        <dbReference type="ARBA" id="ARBA00023002"/>
    </source>
</evidence>
<dbReference type="PANTHER" id="PTHR43400:SF10">
    <property type="entry name" value="3-OXOSTEROID 1-DEHYDROGENASE"/>
    <property type="match status" value="1"/>
</dbReference>
<dbReference type="InterPro" id="IPR027477">
    <property type="entry name" value="Succ_DH/fumarate_Rdtase_cat_sf"/>
</dbReference>
<dbReference type="PANTHER" id="PTHR43400">
    <property type="entry name" value="FUMARATE REDUCTASE"/>
    <property type="match status" value="1"/>
</dbReference>
<organism evidence="11 12">
    <name type="scientific">Faecalibacterium faecis</name>
    <dbReference type="NCBI Taxonomy" id="3133157"/>
    <lineage>
        <taxon>Bacteria</taxon>
        <taxon>Bacillati</taxon>
        <taxon>Bacillota</taxon>
        <taxon>Clostridia</taxon>
        <taxon>Eubacteriales</taxon>
        <taxon>Oscillospiraceae</taxon>
        <taxon>Faecalibacterium</taxon>
    </lineage>
</organism>
<reference evidence="11 12" key="1">
    <citation type="submission" date="2024-03" db="EMBL/GenBank/DDBJ databases">
        <title>Human intestinal bacterial collection.</title>
        <authorList>
            <person name="Pauvert C."/>
            <person name="Hitch T.C.A."/>
            <person name="Clavel T."/>
        </authorList>
    </citation>
    <scope>NUCLEOTIDE SEQUENCE [LARGE SCALE GENOMIC DNA]</scope>
    <source>
        <strain evidence="11 12">CLA-JM-H7-B</strain>
    </source>
</reference>
<dbReference type="RefSeq" id="WP_349138081.1">
    <property type="nucleotide sequence ID" value="NZ_JBBMEP010000021.1"/>
</dbReference>
<gene>
    <name evidence="11" type="ORF">WMO17_10880</name>
</gene>
<comment type="cofactor">
    <cofactor evidence="1">
        <name>FMN</name>
        <dbReference type="ChEBI" id="CHEBI:58210"/>
    </cofactor>
</comment>
<keyword evidence="5" id="KW-0285">Flavoprotein</keyword>
<dbReference type="EMBL" id="JBBMEP010000021">
    <property type="protein sequence ID" value="MEQ2377838.1"/>
    <property type="molecule type" value="Genomic_DNA"/>
</dbReference>
<evidence type="ECO:0000256" key="6">
    <source>
        <dbReference type="ARBA" id="ARBA00022827"/>
    </source>
</evidence>
<evidence type="ECO:0000256" key="1">
    <source>
        <dbReference type="ARBA" id="ARBA00001917"/>
    </source>
</evidence>
<dbReference type="Gene3D" id="3.90.700.10">
    <property type="entry name" value="Succinate dehydrogenase/fumarate reductase flavoprotein, catalytic domain"/>
    <property type="match status" value="1"/>
</dbReference>
<keyword evidence="6" id="KW-0274">FAD</keyword>
<evidence type="ECO:0000256" key="8">
    <source>
        <dbReference type="ARBA" id="ARBA00049922"/>
    </source>
</evidence>
<sequence length="688" mass="72689">MRKMKRAVAGVLAAALMLSVAAGCSSTQSASTSSATNVYVGHSQGFGGEVTANVTVDESGKVVGLEVSAEDETPTVGGQAVEPMTKAILDAGGIDGVDGVTGATITSTAILNAVKDALTQAGVLDASSGEISYTAGTYTGEANGRAGVVTVNVTVSDKEILSIDVTENPDTAGISDRAVEQIPDSIIQSQSLGVDAVAGATMTSRGIINAVADALGKSGVDLDALRAVPVNYEPMATDDLTTNVVVVGGGMAGMISALAAAEKGADVILIDKMSFLGGNLLLAGGGLGTVGAETVDENDDLQRTLDYFKEVNETSERQPDYDFIEKMLPETGRAIDWLTNDFGLEHTSTDRGDYVRTNFGGNGAVFTDSLTKLLEKEGVTVLLNTKGEHILMEDGKAAGMEVSNRSGSYKIYADKVIVATGGASHDWDRMVEANPELETIDFYDEAAVSSTGDGFNMMEEIGAQMDVGPYIKSAYPDVSPVFAYTYANSPTQQNELVVNADGERVANESPYNQMYFNKQMLRQASSAYYAIFDESKMADYFLSDVQKLVERDDNTIVVKADTLEELAKKMDVDADTLRATFDHYQEMCKNGVDDAFGKDASHLIAYEDGPLYAVRVYPASWGTIGGCVTNDNFQVLNENGDVIDNLFAVGEMSTARLFGDYYFGGFSLGFYTAAGHIAAETAVAELGL</sequence>
<dbReference type="SMART" id="SM00900">
    <property type="entry name" value="FMN_bind"/>
    <property type="match status" value="2"/>
</dbReference>
<keyword evidence="9" id="KW-0732">Signal</keyword>
<dbReference type="InterPro" id="IPR050315">
    <property type="entry name" value="FAD-oxidoreductase_2"/>
</dbReference>
<comment type="cofactor">
    <cofactor evidence="2">
        <name>FAD</name>
        <dbReference type="ChEBI" id="CHEBI:57692"/>
    </cofactor>
</comment>
<comment type="catalytic activity">
    <reaction evidence="8">
        <text>dihydrourocanate + A = urocanate + AH2</text>
        <dbReference type="Rhea" id="RHEA:36059"/>
        <dbReference type="ChEBI" id="CHEBI:13193"/>
        <dbReference type="ChEBI" id="CHEBI:17499"/>
        <dbReference type="ChEBI" id="CHEBI:27247"/>
        <dbReference type="ChEBI" id="CHEBI:72991"/>
        <dbReference type="EC" id="1.3.99.33"/>
    </reaction>
</comment>
<dbReference type="InterPro" id="IPR003953">
    <property type="entry name" value="FAD-dep_OxRdtase_2_FAD-bd"/>
</dbReference>
<dbReference type="Pfam" id="PF00890">
    <property type="entry name" value="FAD_binding_2"/>
    <property type="match status" value="1"/>
</dbReference>
<proteinExistence type="predicted"/>
<dbReference type="InterPro" id="IPR036188">
    <property type="entry name" value="FAD/NAD-bd_sf"/>
</dbReference>
<evidence type="ECO:0000256" key="4">
    <source>
        <dbReference type="ARBA" id="ARBA00015872"/>
    </source>
</evidence>
<keyword evidence="7" id="KW-0560">Oxidoreductase</keyword>
<evidence type="ECO:0000256" key="9">
    <source>
        <dbReference type="SAM" id="SignalP"/>
    </source>
</evidence>
<dbReference type="SUPFAM" id="SSF56425">
    <property type="entry name" value="Succinate dehydrogenase/fumarate reductase flavoprotein, catalytic domain"/>
    <property type="match status" value="1"/>
</dbReference>
<name>A0ABV1BQV4_9FIRM</name>
<dbReference type="Proteomes" id="UP001496146">
    <property type="component" value="Unassembled WGS sequence"/>
</dbReference>
<dbReference type="InterPro" id="IPR007329">
    <property type="entry name" value="FMN-bd"/>
</dbReference>
<keyword evidence="12" id="KW-1185">Reference proteome</keyword>
<feature type="domain" description="FMN-binding" evidence="10">
    <location>
        <begin position="144"/>
        <end position="218"/>
    </location>
</feature>
<evidence type="ECO:0000313" key="12">
    <source>
        <dbReference type="Proteomes" id="UP001496146"/>
    </source>
</evidence>
<evidence type="ECO:0000259" key="10">
    <source>
        <dbReference type="SMART" id="SM00900"/>
    </source>
</evidence>
<accession>A0ABV1BQV4</accession>
<protein>
    <recommendedName>
        <fullName evidence="4">Urocanate reductase</fullName>
        <ecNumber evidence="3">1.3.99.33</ecNumber>
    </recommendedName>
</protein>
<dbReference type="SUPFAM" id="SSF51905">
    <property type="entry name" value="FAD/NAD(P)-binding domain"/>
    <property type="match status" value="1"/>
</dbReference>
<feature type="chain" id="PRO_5045806988" description="Urocanate reductase" evidence="9">
    <location>
        <begin position="23"/>
        <end position="688"/>
    </location>
</feature>